<feature type="non-terminal residue" evidence="1">
    <location>
        <position position="142"/>
    </location>
</feature>
<proteinExistence type="predicted"/>
<name>A0A2G9TNI0_TELCI</name>
<accession>A0A2G9TNI0</accession>
<organism evidence="1 2">
    <name type="scientific">Teladorsagia circumcincta</name>
    <name type="common">Brown stomach worm</name>
    <name type="synonym">Ostertagia circumcincta</name>
    <dbReference type="NCBI Taxonomy" id="45464"/>
    <lineage>
        <taxon>Eukaryota</taxon>
        <taxon>Metazoa</taxon>
        <taxon>Ecdysozoa</taxon>
        <taxon>Nematoda</taxon>
        <taxon>Chromadorea</taxon>
        <taxon>Rhabditida</taxon>
        <taxon>Rhabditina</taxon>
        <taxon>Rhabditomorpha</taxon>
        <taxon>Strongyloidea</taxon>
        <taxon>Trichostrongylidae</taxon>
        <taxon>Teladorsagia</taxon>
    </lineage>
</organism>
<gene>
    <name evidence="1" type="ORF">TELCIR_18972</name>
</gene>
<evidence type="ECO:0000313" key="1">
    <source>
        <dbReference type="EMBL" id="PIO59563.1"/>
    </source>
</evidence>
<dbReference type="EMBL" id="KZ357516">
    <property type="protein sequence ID" value="PIO59563.1"/>
    <property type="molecule type" value="Genomic_DNA"/>
</dbReference>
<dbReference type="Proteomes" id="UP000230423">
    <property type="component" value="Unassembled WGS sequence"/>
</dbReference>
<keyword evidence="2" id="KW-1185">Reference proteome</keyword>
<dbReference type="OrthoDB" id="5785631at2759"/>
<sequence>MPPLYGVWTKKGLGYFMELRTENGHLFSRNCLPNEELVMIMSNSRHPQTLQLFKSAKLIEDAACIDILQFKTLDTYNECTNNTELTPMSGPCGVVEGWTPLNTAMLQGVWYFAADLNADPKIFLQSAVITLTPNETKYGSQL</sequence>
<dbReference type="AlphaFoldDB" id="A0A2G9TNI0"/>
<evidence type="ECO:0000313" key="2">
    <source>
        <dbReference type="Proteomes" id="UP000230423"/>
    </source>
</evidence>
<reference evidence="1 2" key="1">
    <citation type="submission" date="2015-09" db="EMBL/GenBank/DDBJ databases">
        <title>Draft genome of the parasitic nematode Teladorsagia circumcincta isolate WARC Sus (inbred).</title>
        <authorList>
            <person name="Mitreva M."/>
        </authorList>
    </citation>
    <scope>NUCLEOTIDE SEQUENCE [LARGE SCALE GENOMIC DNA]</scope>
    <source>
        <strain evidence="1 2">S</strain>
    </source>
</reference>
<protein>
    <submittedName>
        <fullName evidence="1">Uncharacterized protein</fullName>
    </submittedName>
</protein>